<dbReference type="NCBIfam" id="TIGR02532">
    <property type="entry name" value="IV_pilin_GFxxxE"/>
    <property type="match status" value="1"/>
</dbReference>
<name>L2F834_9GAMM</name>
<dbReference type="EMBL" id="ANIN01000002">
    <property type="protein sequence ID" value="ELA08613.1"/>
    <property type="molecule type" value="Genomic_DNA"/>
</dbReference>
<dbReference type="eggNOG" id="COG4966">
    <property type="taxonomic scope" value="Bacteria"/>
</dbReference>
<reference evidence="2 3" key="1">
    <citation type="journal article" date="2013" name="Genome Announc.">
        <title>Genome Sequence of Moraxella macacae 0408225, a Novel Bacterial Species Isolated from a Cynomolgus Macaque with Epistaxis.</title>
        <authorList>
            <person name="Ladner J.T."/>
            <person name="Whitehouse C.A."/>
            <person name="Koroleva G.I."/>
            <person name="Palacios G.F."/>
        </authorList>
    </citation>
    <scope>NUCLEOTIDE SEQUENCE [LARGE SCALE GENOMIC DNA]</scope>
    <source>
        <strain evidence="2 3">0408225</strain>
    </source>
</reference>
<sequence length="344" mass="37437">MSGFNKSFNRGFTLIELMVSLVLGLLISAAAVQIYIANARTTTFQKSGSELQDVSVFGIQQLESHIRIANLGNSRTSINDTTSQGGIVLTGFNLDIVSKTTDPKTNEVIQTDEYKDLQLLTRSTGDTKANGTTQKWTGVSNMSGTNSDQLTIQYTNITGSEMIDCENNQVDKNAMVIERYFVRQSTQKNGTLVLACDAGRLVADTSKPGQGIKTIQKFTGGDTRDFGGEGMEKITNVDQFNVLLGTQQRPIKDPASGKITTQPGMLYLNSYAYNKLTGEKPPITSVKIGLIVSGSTAVLGNEDQTAFELFDQTQVLTDATKDARSKKVRNVYQSTILLRNARAI</sequence>
<keyword evidence="1" id="KW-1133">Transmembrane helix</keyword>
<gene>
    <name evidence="2" type="ORF">MOMA_08636</name>
</gene>
<organism evidence="2 3">
    <name type="scientific">Moraxella macacae 0408225</name>
    <dbReference type="NCBI Taxonomy" id="1230338"/>
    <lineage>
        <taxon>Bacteria</taxon>
        <taxon>Pseudomonadati</taxon>
        <taxon>Pseudomonadota</taxon>
        <taxon>Gammaproteobacteria</taxon>
        <taxon>Moraxellales</taxon>
        <taxon>Moraxellaceae</taxon>
        <taxon>Moraxella</taxon>
    </lineage>
</organism>
<dbReference type="Proteomes" id="UP000023795">
    <property type="component" value="Unassembled WGS sequence"/>
</dbReference>
<keyword evidence="1" id="KW-0472">Membrane</keyword>
<dbReference type="PATRIC" id="fig|1230338.3.peg.1853"/>
<dbReference type="PROSITE" id="PS00409">
    <property type="entry name" value="PROKAR_NTER_METHYL"/>
    <property type="match status" value="1"/>
</dbReference>
<dbReference type="InterPro" id="IPR012902">
    <property type="entry name" value="N_methyl_site"/>
</dbReference>
<evidence type="ECO:0000256" key="1">
    <source>
        <dbReference type="SAM" id="Phobius"/>
    </source>
</evidence>
<evidence type="ECO:0000313" key="2">
    <source>
        <dbReference type="EMBL" id="ELA08613.1"/>
    </source>
</evidence>
<feature type="transmembrane region" description="Helical" evidence="1">
    <location>
        <begin position="12"/>
        <end position="36"/>
    </location>
</feature>
<proteinExistence type="predicted"/>
<protein>
    <submittedName>
        <fullName evidence="2">Putative pilus assembly protein PilW</fullName>
    </submittedName>
</protein>
<accession>L2F834</accession>
<keyword evidence="1" id="KW-0812">Transmembrane</keyword>
<dbReference type="OrthoDB" id="6712892at2"/>
<comment type="caution">
    <text evidence="2">The sequence shown here is derived from an EMBL/GenBank/DDBJ whole genome shotgun (WGS) entry which is preliminary data.</text>
</comment>
<dbReference type="Pfam" id="PF07963">
    <property type="entry name" value="N_methyl"/>
    <property type="match status" value="1"/>
</dbReference>
<dbReference type="AlphaFoldDB" id="L2F834"/>
<dbReference type="RefSeq" id="WP_009502171.1">
    <property type="nucleotide sequence ID" value="NZ_ANIN01000002.1"/>
</dbReference>
<evidence type="ECO:0000313" key="3">
    <source>
        <dbReference type="Proteomes" id="UP000023795"/>
    </source>
</evidence>
<dbReference type="STRING" id="1230338.MOMA_08636"/>
<keyword evidence="3" id="KW-1185">Reference proteome</keyword>